<feature type="non-terminal residue" evidence="6">
    <location>
        <position position="199"/>
    </location>
</feature>
<evidence type="ECO:0000259" key="5">
    <source>
        <dbReference type="SMART" id="SM00470"/>
    </source>
</evidence>
<keyword evidence="3" id="KW-0159">Chromosome partition</keyword>
<dbReference type="PANTHER" id="PTHR33375">
    <property type="entry name" value="CHROMOSOME-PARTITIONING PROTEIN PARB-RELATED"/>
    <property type="match status" value="1"/>
</dbReference>
<dbReference type="InterPro" id="IPR003115">
    <property type="entry name" value="ParB_N"/>
</dbReference>
<gene>
    <name evidence="6" type="ORF">DDZ44_01700</name>
</gene>
<organism evidence="6 7">
    <name type="scientific">Syntrophomonas wolfei</name>
    <dbReference type="NCBI Taxonomy" id="863"/>
    <lineage>
        <taxon>Bacteria</taxon>
        <taxon>Bacillati</taxon>
        <taxon>Bacillota</taxon>
        <taxon>Clostridia</taxon>
        <taxon>Eubacteriales</taxon>
        <taxon>Syntrophomonadaceae</taxon>
        <taxon>Syntrophomonas</taxon>
    </lineage>
</organism>
<dbReference type="InterPro" id="IPR004437">
    <property type="entry name" value="ParB/RepB/Spo0J"/>
</dbReference>
<dbReference type="CDD" id="cd16393">
    <property type="entry name" value="SPO0J_N"/>
    <property type="match status" value="1"/>
</dbReference>
<dbReference type="GO" id="GO:0009295">
    <property type="term" value="C:nucleoid"/>
    <property type="evidence" value="ECO:0007669"/>
    <property type="project" value="UniProtKB-SubCell"/>
</dbReference>
<evidence type="ECO:0000313" key="7">
    <source>
        <dbReference type="Proteomes" id="UP000263273"/>
    </source>
</evidence>
<evidence type="ECO:0000256" key="3">
    <source>
        <dbReference type="ARBA" id="ARBA00022829"/>
    </source>
</evidence>
<comment type="subcellular location">
    <subcellularLocation>
        <location evidence="1">Cytoplasm</location>
        <location evidence="1">Nucleoid</location>
    </subcellularLocation>
</comment>
<dbReference type="PANTHER" id="PTHR33375:SF1">
    <property type="entry name" value="CHROMOSOME-PARTITIONING PROTEIN PARB-RELATED"/>
    <property type="match status" value="1"/>
</dbReference>
<dbReference type="Gene3D" id="3.90.1530.30">
    <property type="match status" value="1"/>
</dbReference>
<dbReference type="STRING" id="378794.GCA_001570625_00377"/>
<evidence type="ECO:0000313" key="6">
    <source>
        <dbReference type="EMBL" id="HBK52641.1"/>
    </source>
</evidence>
<dbReference type="Gene3D" id="1.10.10.2830">
    <property type="match status" value="1"/>
</dbReference>
<evidence type="ECO:0000256" key="2">
    <source>
        <dbReference type="ARBA" id="ARBA00006295"/>
    </source>
</evidence>
<dbReference type="EMBL" id="DNZF01000036">
    <property type="protein sequence ID" value="HBK52641.1"/>
    <property type="molecule type" value="Genomic_DNA"/>
</dbReference>
<evidence type="ECO:0000256" key="4">
    <source>
        <dbReference type="ARBA" id="ARBA00023125"/>
    </source>
</evidence>
<dbReference type="InterPro" id="IPR041468">
    <property type="entry name" value="HTH_ParB/Spo0J"/>
</dbReference>
<dbReference type="Pfam" id="PF17762">
    <property type="entry name" value="HTH_ParB"/>
    <property type="match status" value="1"/>
</dbReference>
<dbReference type="FunFam" id="3.90.1530.30:FF:000001">
    <property type="entry name" value="Chromosome partitioning protein ParB"/>
    <property type="match status" value="1"/>
</dbReference>
<reference evidence="6 7" key="1">
    <citation type="journal article" date="2018" name="Nat. Biotechnol.">
        <title>A standardized bacterial taxonomy based on genome phylogeny substantially revises the tree of life.</title>
        <authorList>
            <person name="Parks D.H."/>
            <person name="Chuvochina M."/>
            <person name="Waite D.W."/>
            <person name="Rinke C."/>
            <person name="Skarshewski A."/>
            <person name="Chaumeil P.A."/>
            <person name="Hugenholtz P."/>
        </authorList>
    </citation>
    <scope>NUCLEOTIDE SEQUENCE [LARGE SCALE GENOMIC DNA]</scope>
    <source>
        <strain evidence="6">UBA10948</strain>
    </source>
</reference>
<dbReference type="InterPro" id="IPR036086">
    <property type="entry name" value="ParB/Sulfiredoxin_sf"/>
</dbReference>
<dbReference type="InterPro" id="IPR050336">
    <property type="entry name" value="Chromosome_partition/occlusion"/>
</dbReference>
<dbReference type="AlphaFoldDB" id="A0A354YVC1"/>
<comment type="similarity">
    <text evidence="2">Belongs to the ParB family.</text>
</comment>
<dbReference type="FunFam" id="1.10.10.2830:FF:000001">
    <property type="entry name" value="Chromosome partitioning protein ParB"/>
    <property type="match status" value="1"/>
</dbReference>
<dbReference type="SMART" id="SM00470">
    <property type="entry name" value="ParB"/>
    <property type="match status" value="1"/>
</dbReference>
<dbReference type="SUPFAM" id="SSF110849">
    <property type="entry name" value="ParB/Sulfiredoxin"/>
    <property type="match status" value="1"/>
</dbReference>
<proteinExistence type="inferred from homology"/>
<keyword evidence="4" id="KW-0238">DNA-binding</keyword>
<dbReference type="GO" id="GO:0007059">
    <property type="term" value="P:chromosome segregation"/>
    <property type="evidence" value="ECO:0007669"/>
    <property type="project" value="UniProtKB-KW"/>
</dbReference>
<evidence type="ECO:0000256" key="1">
    <source>
        <dbReference type="ARBA" id="ARBA00004453"/>
    </source>
</evidence>
<dbReference type="Pfam" id="PF02195">
    <property type="entry name" value="ParB_N"/>
    <property type="match status" value="1"/>
</dbReference>
<protein>
    <submittedName>
        <fullName evidence="6">Chromosome partitioning protein ParB</fullName>
    </submittedName>
</protein>
<comment type="caution">
    <text evidence="6">The sequence shown here is derived from an EMBL/GenBank/DDBJ whole genome shotgun (WGS) entry which is preliminary data.</text>
</comment>
<sequence>MQKKERGLGRGLEALLSSDLGFDETQEVTQIEVDEIVLRKEQPRKRFDDKSLRELADSIKEHGLLQPLIVRPRQDGFELVAGERRWRAAQMAGLKQVPALLREMDDVQAAEVSLVENIQRDDLSAIEEAMAYKYMMDNYGYTQEVLAEKLGKSRSHIANMVRMLALPEQVLTMLESQEITAGHARAILSLPGSTEQIAA</sequence>
<dbReference type="NCBIfam" id="TIGR00180">
    <property type="entry name" value="parB_part"/>
    <property type="match status" value="1"/>
</dbReference>
<name>A0A354YVC1_9FIRM</name>
<feature type="domain" description="ParB-like N-terminal" evidence="5">
    <location>
        <begin position="29"/>
        <end position="118"/>
    </location>
</feature>
<dbReference type="GO" id="GO:0003677">
    <property type="term" value="F:DNA binding"/>
    <property type="evidence" value="ECO:0007669"/>
    <property type="project" value="UniProtKB-KW"/>
</dbReference>
<dbReference type="GO" id="GO:0005694">
    <property type="term" value="C:chromosome"/>
    <property type="evidence" value="ECO:0007669"/>
    <property type="project" value="TreeGrafter"/>
</dbReference>
<dbReference type="Proteomes" id="UP000263273">
    <property type="component" value="Unassembled WGS sequence"/>
</dbReference>
<accession>A0A354YVC1</accession>